<dbReference type="RefSeq" id="WP_111863832.1">
    <property type="nucleotide sequence ID" value="NZ_QLYX01000002.1"/>
</dbReference>
<evidence type="ECO:0000313" key="3">
    <source>
        <dbReference type="Proteomes" id="UP000251891"/>
    </source>
</evidence>
<dbReference type="OrthoDB" id="5114877at2"/>
<evidence type="ECO:0000313" key="2">
    <source>
        <dbReference type="EMBL" id="RAY16493.1"/>
    </source>
</evidence>
<dbReference type="PROSITE" id="PS51257">
    <property type="entry name" value="PROKAR_LIPOPROTEIN"/>
    <property type="match status" value="1"/>
</dbReference>
<comment type="caution">
    <text evidence="2">The sequence shown here is derived from an EMBL/GenBank/DDBJ whole genome shotgun (WGS) entry which is preliminary data.</text>
</comment>
<name>A0A365HE09_9ACTN</name>
<evidence type="ECO:0000256" key="1">
    <source>
        <dbReference type="SAM" id="SignalP"/>
    </source>
</evidence>
<accession>A0A365HE09</accession>
<keyword evidence="1" id="KW-0732">Signal</keyword>
<reference evidence="2 3" key="1">
    <citation type="submission" date="2018-06" db="EMBL/GenBank/DDBJ databases">
        <title>Actinomadura craniellae sp. nov. isolated from marine sponge Craniella sp.</title>
        <authorList>
            <person name="Li L."/>
            <person name="Xu Q.H."/>
            <person name="Lin H.W."/>
            <person name="Lu Y.H."/>
        </authorList>
    </citation>
    <scope>NUCLEOTIDE SEQUENCE [LARGE SCALE GENOMIC DNA]</scope>
    <source>
        <strain evidence="2 3">LHW63021</strain>
    </source>
</reference>
<protein>
    <recommendedName>
        <fullName evidence="4">Lipoprotein</fullName>
    </recommendedName>
</protein>
<proteinExistence type="predicted"/>
<feature type="signal peptide" evidence="1">
    <location>
        <begin position="1"/>
        <end position="21"/>
    </location>
</feature>
<dbReference type="AlphaFoldDB" id="A0A365HE09"/>
<dbReference type="Proteomes" id="UP000251891">
    <property type="component" value="Unassembled WGS sequence"/>
</dbReference>
<gene>
    <name evidence="2" type="ORF">DPM19_06405</name>
</gene>
<evidence type="ECO:0008006" key="4">
    <source>
        <dbReference type="Google" id="ProtNLM"/>
    </source>
</evidence>
<dbReference type="EMBL" id="QLYX01000002">
    <property type="protein sequence ID" value="RAY16493.1"/>
    <property type="molecule type" value="Genomic_DNA"/>
</dbReference>
<sequence>MRRYGKALLHGGLVMTALALAAGCSGKESGPEAKPAPATLEQLASRTGCTPQGERRADELRQANCQTSAGRYVMATFVTDQAQKTWTSEAKNWGGSYLVGTRWVVVGDAKTLEQLRQKLGGRIEEGARYHH</sequence>
<feature type="chain" id="PRO_5016612834" description="Lipoprotein" evidence="1">
    <location>
        <begin position="22"/>
        <end position="131"/>
    </location>
</feature>
<organism evidence="2 3">
    <name type="scientific">Actinomadura craniellae</name>
    <dbReference type="NCBI Taxonomy" id="2231787"/>
    <lineage>
        <taxon>Bacteria</taxon>
        <taxon>Bacillati</taxon>
        <taxon>Actinomycetota</taxon>
        <taxon>Actinomycetes</taxon>
        <taxon>Streptosporangiales</taxon>
        <taxon>Thermomonosporaceae</taxon>
        <taxon>Actinomadura</taxon>
    </lineage>
</organism>
<keyword evidence="3" id="KW-1185">Reference proteome</keyword>